<proteinExistence type="predicted"/>
<comment type="caution">
    <text evidence="2">The sequence shown here is derived from an EMBL/GenBank/DDBJ whole genome shotgun (WGS) entry which is preliminary data.</text>
</comment>
<name>A0A6A0A306_HAELA</name>
<accession>A0A6A0A306</accession>
<dbReference type="AlphaFoldDB" id="A0A6A0A306"/>
<sequence length="87" mass="9468">MGDGAAGESDARPTKLIQQGTTCPPVGNLTQLLQTAPAVELPTNYPTRPMHKRCSWPCMAASLVTQGHPYSYKQNSWLFWSSSSCVL</sequence>
<reference evidence="2 3" key="1">
    <citation type="submission" date="2020-02" db="EMBL/GenBank/DDBJ databases">
        <title>Draft genome sequence of Haematococcus lacustris strain NIES-144.</title>
        <authorList>
            <person name="Morimoto D."/>
            <person name="Nakagawa S."/>
            <person name="Yoshida T."/>
            <person name="Sawayama S."/>
        </authorList>
    </citation>
    <scope>NUCLEOTIDE SEQUENCE [LARGE SCALE GENOMIC DNA]</scope>
    <source>
        <strain evidence="2 3">NIES-144</strain>
    </source>
</reference>
<evidence type="ECO:0000313" key="3">
    <source>
        <dbReference type="Proteomes" id="UP000485058"/>
    </source>
</evidence>
<organism evidence="2 3">
    <name type="scientific">Haematococcus lacustris</name>
    <name type="common">Green alga</name>
    <name type="synonym">Haematococcus pluvialis</name>
    <dbReference type="NCBI Taxonomy" id="44745"/>
    <lineage>
        <taxon>Eukaryota</taxon>
        <taxon>Viridiplantae</taxon>
        <taxon>Chlorophyta</taxon>
        <taxon>core chlorophytes</taxon>
        <taxon>Chlorophyceae</taxon>
        <taxon>CS clade</taxon>
        <taxon>Chlamydomonadales</taxon>
        <taxon>Haematococcaceae</taxon>
        <taxon>Haematococcus</taxon>
    </lineage>
</organism>
<feature type="region of interest" description="Disordered" evidence="1">
    <location>
        <begin position="1"/>
        <end position="21"/>
    </location>
</feature>
<evidence type="ECO:0000256" key="1">
    <source>
        <dbReference type="SAM" id="MobiDB-lite"/>
    </source>
</evidence>
<keyword evidence="3" id="KW-1185">Reference proteome</keyword>
<gene>
    <name evidence="2" type="ORF">HaLaN_24153</name>
</gene>
<evidence type="ECO:0000313" key="2">
    <source>
        <dbReference type="EMBL" id="GFH26068.1"/>
    </source>
</evidence>
<dbReference type="Proteomes" id="UP000485058">
    <property type="component" value="Unassembled WGS sequence"/>
</dbReference>
<protein>
    <submittedName>
        <fullName evidence="2">Uncharacterized protein</fullName>
    </submittedName>
</protein>
<dbReference type="EMBL" id="BLLF01003011">
    <property type="protein sequence ID" value="GFH26068.1"/>
    <property type="molecule type" value="Genomic_DNA"/>
</dbReference>